<comment type="caution">
    <text evidence="3">The sequence shown here is derived from an EMBL/GenBank/DDBJ whole genome shotgun (WGS) entry which is preliminary data.</text>
</comment>
<dbReference type="AlphaFoldDB" id="A0A7V3ZGZ7"/>
<feature type="transmembrane region" description="Helical" evidence="1">
    <location>
        <begin position="107"/>
        <end position="133"/>
    </location>
</feature>
<proteinExistence type="predicted"/>
<reference evidence="3" key="1">
    <citation type="journal article" date="2020" name="mSystems">
        <title>Genome- and Community-Level Interaction Insights into Carbon Utilization and Element Cycling Functions of Hydrothermarchaeota in Hydrothermal Sediment.</title>
        <authorList>
            <person name="Zhou Z."/>
            <person name="Liu Y."/>
            <person name="Xu W."/>
            <person name="Pan J."/>
            <person name="Luo Z.H."/>
            <person name="Li M."/>
        </authorList>
    </citation>
    <scope>NUCLEOTIDE SEQUENCE [LARGE SCALE GENOMIC DNA]</scope>
    <source>
        <strain evidence="3">SpSt-70</strain>
    </source>
</reference>
<protein>
    <submittedName>
        <fullName evidence="3">C4-dicarboxylate ABC transporter permease</fullName>
    </submittedName>
</protein>
<feature type="transmembrane region" description="Helical" evidence="1">
    <location>
        <begin position="167"/>
        <end position="186"/>
    </location>
</feature>
<feature type="transmembrane region" description="Helical" evidence="1">
    <location>
        <begin position="145"/>
        <end position="161"/>
    </location>
</feature>
<dbReference type="RefSeq" id="WP_149122166.1">
    <property type="nucleotide sequence ID" value="NZ_VTFL01000001.1"/>
</dbReference>
<dbReference type="InterPro" id="IPR002823">
    <property type="entry name" value="DUF112_TM"/>
</dbReference>
<evidence type="ECO:0000256" key="1">
    <source>
        <dbReference type="SAM" id="Phobius"/>
    </source>
</evidence>
<keyword evidence="1" id="KW-1133">Transmembrane helix</keyword>
<dbReference type="PANTHER" id="PTHR35342:SF5">
    <property type="entry name" value="TRICARBOXYLIC TRANSPORT PROTEIN"/>
    <property type="match status" value="1"/>
</dbReference>
<evidence type="ECO:0000259" key="2">
    <source>
        <dbReference type="Pfam" id="PF01970"/>
    </source>
</evidence>
<feature type="domain" description="DUF112" evidence="2">
    <location>
        <begin position="18"/>
        <end position="436"/>
    </location>
</feature>
<feature type="transmembrane region" description="Helical" evidence="1">
    <location>
        <begin position="247"/>
        <end position="280"/>
    </location>
</feature>
<feature type="transmembrane region" description="Helical" evidence="1">
    <location>
        <begin position="317"/>
        <end position="337"/>
    </location>
</feature>
<feature type="transmembrane region" description="Helical" evidence="1">
    <location>
        <begin position="467"/>
        <end position="486"/>
    </location>
</feature>
<feature type="transmembrane region" description="Helical" evidence="1">
    <location>
        <begin position="59"/>
        <end position="82"/>
    </location>
</feature>
<keyword evidence="1" id="KW-0472">Membrane</keyword>
<feature type="transmembrane region" description="Helical" evidence="1">
    <location>
        <begin position="20"/>
        <end position="47"/>
    </location>
</feature>
<name>A0A7V3ZGZ7_DICTH</name>
<feature type="transmembrane region" description="Helical" evidence="1">
    <location>
        <begin position="198"/>
        <end position="219"/>
    </location>
</feature>
<dbReference type="EMBL" id="DTDV01000001">
    <property type="protein sequence ID" value="HGK22841.1"/>
    <property type="molecule type" value="Genomic_DNA"/>
</dbReference>
<dbReference type="Pfam" id="PF01970">
    <property type="entry name" value="TctA"/>
    <property type="match status" value="1"/>
</dbReference>
<evidence type="ECO:0000313" key="3">
    <source>
        <dbReference type="EMBL" id="HGK22841.1"/>
    </source>
</evidence>
<feature type="transmembrane region" description="Helical" evidence="1">
    <location>
        <begin position="357"/>
        <end position="382"/>
    </location>
</feature>
<dbReference type="PANTHER" id="PTHR35342">
    <property type="entry name" value="TRICARBOXYLIC TRANSPORT PROTEIN"/>
    <property type="match status" value="1"/>
</dbReference>
<gene>
    <name evidence="3" type="ORF">ENU78_00065</name>
</gene>
<keyword evidence="1" id="KW-0812">Transmembrane</keyword>
<sequence length="503" mass="53253">MINYWVEGLKIALQPNNLLLMLIGTVGGIIVGALPGVTSSMGIILLLPFTYYLDPKSALLMLAGMYSGSMFGGSISAVLLGVPGTPSAAATLIDGYPLGRQGKAGKAIFTALIASFSGGILSGIVLVFLAPILASFALRFSPIDYFALAIFGLSIIASVSGKHLLKGIISGLLGLFISTVGIENIRGSTRFTFGISQLSAGFELLPVLIGVFAITEILMELEQKGQETKIQHRISEVFLTKEEFKSIIIPILVGAIIGIVIGVIPGTGGTIATFLAYNVLKNISKRKEKFGKGAVEGVAVVECANNAVTGGAMVPTLALGVPGDVVTAVMLGAMILIGVRPGPLLFQATPDLVYSFFAGWFIIQFMMLVVGFVSTLTAPYILEIPKKILMPIVLIFAIIGSFAIRNSLYDVAIALIFGLLGYFMRKHNFPATPLILGIILGPMAEQNLNRALILSGNDYTVMFKSPISLTLLILAVLSILLGVISGKREGKVGGVKKWREKMK</sequence>
<organism evidence="3">
    <name type="scientific">Dictyoglomus thermophilum</name>
    <dbReference type="NCBI Taxonomy" id="14"/>
    <lineage>
        <taxon>Bacteria</taxon>
        <taxon>Pseudomonadati</taxon>
        <taxon>Dictyoglomota</taxon>
        <taxon>Dictyoglomia</taxon>
        <taxon>Dictyoglomales</taxon>
        <taxon>Dictyoglomaceae</taxon>
        <taxon>Dictyoglomus</taxon>
    </lineage>
</organism>
<accession>A0A7V3ZGZ7</accession>
<feature type="transmembrane region" description="Helical" evidence="1">
    <location>
        <begin position="394"/>
        <end position="424"/>
    </location>
</feature>